<sequence>MLEQRRRGPGEMPQNPANWGITLRQLQHLRAHMCKDGYFKRDGKLFDPSMYDVNVDYVKPLTDGLNMSLSVLYNRDLPEGGSRAKIFISHAWAESFLLFVATLETAIGSQNPIALGDTLWICTFGVYQNMTSEQIAAAIAEPQDSPFAQVLDVVDECIVVFNDLLNIYARVWCVYEAHLALHWDKVVRCIGLPPSWQDAVEHILQTPEDQWKANISEFCRARALCVADAEASNPDDHKAIMTQIEGKHEEINNRTSCLAEWALKDLIVGEL</sequence>
<protein>
    <submittedName>
        <fullName evidence="1">Uncharacterized protein</fullName>
    </submittedName>
</protein>
<proteinExistence type="predicted"/>
<accession>A0A7S2QDU3</accession>
<organism evidence="1">
    <name type="scientific">Zooxanthella nutricula</name>
    <dbReference type="NCBI Taxonomy" id="1333877"/>
    <lineage>
        <taxon>Eukaryota</taxon>
        <taxon>Sar</taxon>
        <taxon>Alveolata</taxon>
        <taxon>Dinophyceae</taxon>
        <taxon>Peridiniales</taxon>
        <taxon>Peridiniales incertae sedis</taxon>
        <taxon>Zooxanthella</taxon>
    </lineage>
</organism>
<dbReference type="AlphaFoldDB" id="A0A7S2QDU3"/>
<name>A0A7S2QDU3_9DINO</name>
<dbReference type="EMBL" id="HBGW01090581">
    <property type="protein sequence ID" value="CAD9639679.1"/>
    <property type="molecule type" value="Transcribed_RNA"/>
</dbReference>
<reference evidence="1" key="1">
    <citation type="submission" date="2021-01" db="EMBL/GenBank/DDBJ databases">
        <authorList>
            <person name="Corre E."/>
            <person name="Pelletier E."/>
            <person name="Niang G."/>
            <person name="Scheremetjew M."/>
            <person name="Finn R."/>
            <person name="Kale V."/>
            <person name="Holt S."/>
            <person name="Cochrane G."/>
            <person name="Meng A."/>
            <person name="Brown T."/>
            <person name="Cohen L."/>
        </authorList>
    </citation>
    <scope>NUCLEOTIDE SEQUENCE</scope>
    <source>
        <strain evidence="1">RCC3387</strain>
    </source>
</reference>
<evidence type="ECO:0000313" key="1">
    <source>
        <dbReference type="EMBL" id="CAD9639679.1"/>
    </source>
</evidence>
<gene>
    <name evidence="1" type="ORF">BRAN1462_LOCUS57501</name>
</gene>